<dbReference type="NCBIfam" id="TIGR00632">
    <property type="entry name" value="vsr"/>
    <property type="match status" value="1"/>
</dbReference>
<keyword evidence="4" id="KW-0378">Hydrolase</keyword>
<comment type="caution">
    <text evidence="8">The sequence shown here is derived from an EMBL/GenBank/DDBJ whole genome shotgun (WGS) entry which is preliminary data.</text>
</comment>
<dbReference type="InterPro" id="IPR011335">
    <property type="entry name" value="Restrct_endonuc-II-like"/>
</dbReference>
<dbReference type="InterPro" id="IPR004603">
    <property type="entry name" value="DNA_mismatch_endonuc_vsr"/>
</dbReference>
<evidence type="ECO:0000256" key="5">
    <source>
        <dbReference type="ARBA" id="ARBA00023204"/>
    </source>
</evidence>
<evidence type="ECO:0000313" key="8">
    <source>
        <dbReference type="EMBL" id="MBM6660413.1"/>
    </source>
</evidence>
<dbReference type="CDD" id="cd00221">
    <property type="entry name" value="Vsr"/>
    <property type="match status" value="1"/>
</dbReference>
<evidence type="ECO:0000256" key="4">
    <source>
        <dbReference type="ARBA" id="ARBA00022801"/>
    </source>
</evidence>
<keyword evidence="2 8" id="KW-0255">Endonuclease</keyword>
<gene>
    <name evidence="8" type="primary">vsr</name>
    <name evidence="8" type="ORF">H6B30_01345</name>
</gene>
<dbReference type="RefSeq" id="WP_205107169.1">
    <property type="nucleotide sequence ID" value="NZ_JACJJL010000002.1"/>
</dbReference>
<dbReference type="GO" id="GO:0006298">
    <property type="term" value="P:mismatch repair"/>
    <property type="evidence" value="ECO:0007669"/>
    <property type="project" value="InterPro"/>
</dbReference>
<proteinExistence type="inferred from homology"/>
<accession>A0A939B078</accession>
<sequence length="186" mass="22050">MDNDRERQKRSRIMASIHSRDTRPELIVRRYLFARGFRFRLAHPRLPGRPDIVLRKYRTAIFVNGCFWHGHDCKAFHLPKTNTDFWRRKIDRNRRRDVDVQRRLAEMGWHCLTVWECELAGEKRNQTLLSLEFTLNHIYLEDRKMRYSLPDDTPQMAAEQCPAQSFDTGRRSAGDDPPAQAGAEKP</sequence>
<comment type="similarity">
    <text evidence="6">Belongs to the Vsr family.</text>
</comment>
<keyword evidence="9" id="KW-1185">Reference proteome</keyword>
<dbReference type="EMBL" id="JACJJL010000002">
    <property type="protein sequence ID" value="MBM6660413.1"/>
    <property type="molecule type" value="Genomic_DNA"/>
</dbReference>
<keyword evidence="5" id="KW-0234">DNA repair</keyword>
<dbReference type="Proteomes" id="UP000764045">
    <property type="component" value="Unassembled WGS sequence"/>
</dbReference>
<keyword evidence="3" id="KW-0227">DNA damage</keyword>
<dbReference type="GO" id="GO:0004519">
    <property type="term" value="F:endonuclease activity"/>
    <property type="evidence" value="ECO:0007669"/>
    <property type="project" value="UniProtKB-KW"/>
</dbReference>
<evidence type="ECO:0000256" key="2">
    <source>
        <dbReference type="ARBA" id="ARBA00022759"/>
    </source>
</evidence>
<evidence type="ECO:0000313" key="9">
    <source>
        <dbReference type="Proteomes" id="UP000764045"/>
    </source>
</evidence>
<dbReference type="AlphaFoldDB" id="A0A939B078"/>
<evidence type="ECO:0000256" key="1">
    <source>
        <dbReference type="ARBA" id="ARBA00022722"/>
    </source>
</evidence>
<dbReference type="Pfam" id="PF03852">
    <property type="entry name" value="Vsr"/>
    <property type="match status" value="1"/>
</dbReference>
<organism evidence="8 9">
    <name type="scientific">Marseilla massiliensis</name>
    <dbReference type="NCBI Taxonomy" id="1841864"/>
    <lineage>
        <taxon>Bacteria</taxon>
        <taxon>Pseudomonadati</taxon>
        <taxon>Bacteroidota</taxon>
        <taxon>Bacteroidia</taxon>
        <taxon>Bacteroidales</taxon>
        <taxon>Prevotellaceae</taxon>
        <taxon>Marseilla</taxon>
    </lineage>
</organism>
<dbReference type="GO" id="GO:0016787">
    <property type="term" value="F:hydrolase activity"/>
    <property type="evidence" value="ECO:0007669"/>
    <property type="project" value="UniProtKB-KW"/>
</dbReference>
<dbReference type="SUPFAM" id="SSF52980">
    <property type="entry name" value="Restriction endonuclease-like"/>
    <property type="match status" value="1"/>
</dbReference>
<evidence type="ECO:0000256" key="3">
    <source>
        <dbReference type="ARBA" id="ARBA00022763"/>
    </source>
</evidence>
<evidence type="ECO:0000256" key="7">
    <source>
        <dbReference type="SAM" id="MobiDB-lite"/>
    </source>
</evidence>
<evidence type="ECO:0000256" key="6">
    <source>
        <dbReference type="ARBA" id="ARBA00029466"/>
    </source>
</evidence>
<protein>
    <submittedName>
        <fullName evidence="8">DNA mismatch endonuclease Vsr</fullName>
    </submittedName>
</protein>
<keyword evidence="1" id="KW-0540">Nuclease</keyword>
<reference evidence="8 9" key="1">
    <citation type="journal article" date="2021" name="Sci. Rep.">
        <title>The distribution of antibiotic resistance genes in chicken gut microbiota commensals.</title>
        <authorList>
            <person name="Juricova H."/>
            <person name="Matiasovicova J."/>
            <person name="Kubasova T."/>
            <person name="Cejkova D."/>
            <person name="Rychlik I."/>
        </authorList>
    </citation>
    <scope>NUCLEOTIDE SEQUENCE [LARGE SCALE GENOMIC DNA]</scope>
    <source>
        <strain evidence="8 9">An819</strain>
    </source>
</reference>
<dbReference type="Gene3D" id="3.40.960.10">
    <property type="entry name" value="VSR Endonuclease"/>
    <property type="match status" value="1"/>
</dbReference>
<name>A0A939B078_9BACT</name>
<feature type="region of interest" description="Disordered" evidence="7">
    <location>
        <begin position="151"/>
        <end position="186"/>
    </location>
</feature>